<proteinExistence type="predicted"/>
<gene>
    <name evidence="2" type="ORF">GFC01_15720</name>
</gene>
<evidence type="ECO:0000313" key="3">
    <source>
        <dbReference type="Proteomes" id="UP000441717"/>
    </source>
</evidence>
<evidence type="ECO:0000313" key="2">
    <source>
        <dbReference type="EMBL" id="MQL53681.1"/>
    </source>
</evidence>
<dbReference type="OrthoDB" id="1809785at2"/>
<accession>A0A6N7IUV4</accession>
<dbReference type="Pfam" id="PF09413">
    <property type="entry name" value="DUF2007"/>
    <property type="match status" value="1"/>
</dbReference>
<sequence>MQPLPVRCPTIKIPPACETAGTRGSKWITADARLCGLTILQKKGFENMAWEKLFTAANELEAKLITGLLSEAGISYRYRYSDINRYLKIVMGPVVDVEIWIPGEKMAQAREIIRAFRENGL</sequence>
<dbReference type="AlphaFoldDB" id="A0A6N7IUV4"/>
<dbReference type="Proteomes" id="UP000441717">
    <property type="component" value="Unassembled WGS sequence"/>
</dbReference>
<dbReference type="InterPro" id="IPR018551">
    <property type="entry name" value="DUF2007"/>
</dbReference>
<dbReference type="EMBL" id="WHYR01000060">
    <property type="protein sequence ID" value="MQL53681.1"/>
    <property type="molecule type" value="Genomic_DNA"/>
</dbReference>
<comment type="caution">
    <text evidence="2">The sequence shown here is derived from an EMBL/GenBank/DDBJ whole genome shotgun (WGS) entry which is preliminary data.</text>
</comment>
<protein>
    <recommendedName>
        <fullName evidence="1">DUF2007 domain-containing protein</fullName>
    </recommendedName>
</protein>
<name>A0A6N7IUV4_9FIRM</name>
<reference evidence="2 3" key="1">
    <citation type="submission" date="2019-10" db="EMBL/GenBank/DDBJ databases">
        <title>Comparative genomics of sulfur disproportionating microorganisms.</title>
        <authorList>
            <person name="Ward L.M."/>
            <person name="Bertran E."/>
            <person name="Johnston D."/>
        </authorList>
    </citation>
    <scope>NUCLEOTIDE SEQUENCE [LARGE SCALE GENOMIC DNA]</scope>
    <source>
        <strain evidence="2 3">DSM 14055</strain>
    </source>
</reference>
<keyword evidence="3" id="KW-1185">Reference proteome</keyword>
<evidence type="ECO:0000259" key="1">
    <source>
        <dbReference type="Pfam" id="PF09413"/>
    </source>
</evidence>
<organism evidence="2 3">
    <name type="scientific">Desulfofundulus thermobenzoicus</name>
    <dbReference type="NCBI Taxonomy" id="29376"/>
    <lineage>
        <taxon>Bacteria</taxon>
        <taxon>Bacillati</taxon>
        <taxon>Bacillota</taxon>
        <taxon>Clostridia</taxon>
        <taxon>Eubacteriales</taxon>
        <taxon>Peptococcaceae</taxon>
        <taxon>Desulfofundulus</taxon>
    </lineage>
</organism>
<feature type="domain" description="DUF2007" evidence="1">
    <location>
        <begin position="50"/>
        <end position="116"/>
    </location>
</feature>